<protein>
    <submittedName>
        <fullName evidence="1">Uncharacterized protein</fullName>
    </submittedName>
</protein>
<reference evidence="1" key="1">
    <citation type="submission" date="2020-09" db="EMBL/GenBank/DDBJ databases">
        <title>Genome-Enabled Discovery of Anthraquinone Biosynthesis in Senna tora.</title>
        <authorList>
            <person name="Kang S.-H."/>
            <person name="Pandey R.P."/>
            <person name="Lee C.-M."/>
            <person name="Sim J.-S."/>
            <person name="Jeong J.-T."/>
            <person name="Choi B.-S."/>
            <person name="Jung M."/>
            <person name="Ginzburg D."/>
            <person name="Zhao K."/>
            <person name="Won S.Y."/>
            <person name="Oh T.-J."/>
            <person name="Yu Y."/>
            <person name="Kim N.-H."/>
            <person name="Lee O.R."/>
            <person name="Lee T.-H."/>
            <person name="Bashyal P."/>
            <person name="Kim T.-S."/>
            <person name="Lee W.-H."/>
            <person name="Kawkins C."/>
            <person name="Kim C.-K."/>
            <person name="Kim J.S."/>
            <person name="Ahn B.O."/>
            <person name="Rhee S.Y."/>
            <person name="Sohng J.K."/>
        </authorList>
    </citation>
    <scope>NUCLEOTIDE SEQUENCE</scope>
    <source>
        <tissue evidence="1">Leaf</tissue>
    </source>
</reference>
<accession>A0A834XH18</accession>
<dbReference type="AlphaFoldDB" id="A0A834XH18"/>
<dbReference type="Proteomes" id="UP000634136">
    <property type="component" value="Unassembled WGS sequence"/>
</dbReference>
<keyword evidence="2" id="KW-1185">Reference proteome</keyword>
<comment type="caution">
    <text evidence="1">The sequence shown here is derived from an EMBL/GenBank/DDBJ whole genome shotgun (WGS) entry which is preliminary data.</text>
</comment>
<gene>
    <name evidence="1" type="ORF">G2W53_001037</name>
</gene>
<organism evidence="1 2">
    <name type="scientific">Senna tora</name>
    <dbReference type="NCBI Taxonomy" id="362788"/>
    <lineage>
        <taxon>Eukaryota</taxon>
        <taxon>Viridiplantae</taxon>
        <taxon>Streptophyta</taxon>
        <taxon>Embryophyta</taxon>
        <taxon>Tracheophyta</taxon>
        <taxon>Spermatophyta</taxon>
        <taxon>Magnoliopsida</taxon>
        <taxon>eudicotyledons</taxon>
        <taxon>Gunneridae</taxon>
        <taxon>Pentapetalae</taxon>
        <taxon>rosids</taxon>
        <taxon>fabids</taxon>
        <taxon>Fabales</taxon>
        <taxon>Fabaceae</taxon>
        <taxon>Caesalpinioideae</taxon>
        <taxon>Cassia clade</taxon>
        <taxon>Senna</taxon>
    </lineage>
</organism>
<name>A0A834XH18_9FABA</name>
<evidence type="ECO:0000313" key="1">
    <source>
        <dbReference type="EMBL" id="KAF7844132.1"/>
    </source>
</evidence>
<sequence length="252" mass="28355">MERKQTATPQGTGELSLQARVERLIAQVVEMASILLAQIERIDRQLNAMTPMVMQVVMQNRKRQNCPTLTLPDMVGKVTLTSQIEKIEEIIFSLNAELELPQKTTGKDVDKPSTSLVPSIDPQKNYLGPHIDFVIPSHTCTMPRDKIFCPGLGRLLKPREQGDLAALLHYYTNAKCHFGMPHLPTSNYKIMQGNIIAHYHLPEITICCFQETWSNQSNLPLGSIKDVICNPRNQGDWVVANLLEQELSTRGI</sequence>
<dbReference type="EMBL" id="JAAIUW010000001">
    <property type="protein sequence ID" value="KAF7844132.1"/>
    <property type="molecule type" value="Genomic_DNA"/>
</dbReference>
<evidence type="ECO:0000313" key="2">
    <source>
        <dbReference type="Proteomes" id="UP000634136"/>
    </source>
</evidence>
<proteinExistence type="predicted"/>